<evidence type="ECO:0000256" key="1">
    <source>
        <dbReference type="SAM" id="MobiDB-lite"/>
    </source>
</evidence>
<evidence type="ECO:0000313" key="4">
    <source>
        <dbReference type="Proteomes" id="UP001648503"/>
    </source>
</evidence>
<keyword evidence="2" id="KW-0732">Signal</keyword>
<feature type="compositionally biased region" description="Basic and acidic residues" evidence="1">
    <location>
        <begin position="119"/>
        <end position="129"/>
    </location>
</feature>
<reference evidence="3 4" key="1">
    <citation type="submission" date="2021-02" db="EMBL/GenBank/DDBJ databases">
        <title>Variation within the Batrachochytrium salamandrivorans European outbreak.</title>
        <authorList>
            <person name="Kelly M."/>
            <person name="Pasmans F."/>
            <person name="Shea T.P."/>
            <person name="Munoz J.F."/>
            <person name="Carranza S."/>
            <person name="Cuomo C.A."/>
            <person name="Martel A."/>
        </authorList>
    </citation>
    <scope>NUCLEOTIDE SEQUENCE [LARGE SCALE GENOMIC DNA]</scope>
    <source>
        <strain evidence="3 4">AMFP18/2</strain>
    </source>
</reference>
<feature type="chain" id="PRO_5045788854" description="RxLR effector protein" evidence="2">
    <location>
        <begin position="22"/>
        <end position="162"/>
    </location>
</feature>
<dbReference type="EMBL" id="JAFCIX010000418">
    <property type="protein sequence ID" value="KAH6591046.1"/>
    <property type="molecule type" value="Genomic_DNA"/>
</dbReference>
<sequence length="162" mass="17378">MIYTSYARIAIIVALVSASVATPVAQDQASVHLEKRTPQGGIEDDEVSLPGSSSGGSHDTHDPLPKGAISESQSTSNCRDDLEKAFEGSGSEGSSTGRSQMPRAQATQLYISKTGRVSPIKEEGSRKNPISDKAYLKLLSKLSSYERAKWGLKPKKMLARII</sequence>
<evidence type="ECO:0000256" key="2">
    <source>
        <dbReference type="SAM" id="SignalP"/>
    </source>
</evidence>
<evidence type="ECO:0008006" key="5">
    <source>
        <dbReference type="Google" id="ProtNLM"/>
    </source>
</evidence>
<comment type="caution">
    <text evidence="3">The sequence shown here is derived from an EMBL/GenBank/DDBJ whole genome shotgun (WGS) entry which is preliminary data.</text>
</comment>
<proteinExistence type="predicted"/>
<feature type="compositionally biased region" description="Low complexity" evidence="1">
    <location>
        <begin position="87"/>
        <end position="97"/>
    </location>
</feature>
<name>A0ABQ8F2P1_9FUNG</name>
<feature type="signal peptide" evidence="2">
    <location>
        <begin position="1"/>
        <end position="21"/>
    </location>
</feature>
<keyword evidence="4" id="KW-1185">Reference proteome</keyword>
<accession>A0ABQ8F2P1</accession>
<gene>
    <name evidence="3" type="ORF">BASA50_009047</name>
</gene>
<protein>
    <recommendedName>
        <fullName evidence="5">RxLR effector protein</fullName>
    </recommendedName>
</protein>
<feature type="region of interest" description="Disordered" evidence="1">
    <location>
        <begin position="29"/>
        <end position="129"/>
    </location>
</feature>
<organism evidence="3 4">
    <name type="scientific">Batrachochytrium salamandrivorans</name>
    <dbReference type="NCBI Taxonomy" id="1357716"/>
    <lineage>
        <taxon>Eukaryota</taxon>
        <taxon>Fungi</taxon>
        <taxon>Fungi incertae sedis</taxon>
        <taxon>Chytridiomycota</taxon>
        <taxon>Chytridiomycota incertae sedis</taxon>
        <taxon>Chytridiomycetes</taxon>
        <taxon>Rhizophydiales</taxon>
        <taxon>Rhizophydiales incertae sedis</taxon>
        <taxon>Batrachochytrium</taxon>
    </lineage>
</organism>
<evidence type="ECO:0000313" key="3">
    <source>
        <dbReference type="EMBL" id="KAH6591046.1"/>
    </source>
</evidence>
<dbReference type="Proteomes" id="UP001648503">
    <property type="component" value="Unassembled WGS sequence"/>
</dbReference>